<evidence type="ECO:0000313" key="1">
    <source>
        <dbReference type="EMBL" id="RPB07636.1"/>
    </source>
</evidence>
<dbReference type="Proteomes" id="UP000277580">
    <property type="component" value="Unassembled WGS sequence"/>
</dbReference>
<dbReference type="AlphaFoldDB" id="A0A3N4KAW0"/>
<dbReference type="EMBL" id="ML119178">
    <property type="protein sequence ID" value="RPB07636.1"/>
    <property type="molecule type" value="Genomic_DNA"/>
</dbReference>
<keyword evidence="2" id="KW-1185">Reference proteome</keyword>
<gene>
    <name evidence="1" type="ORF">P167DRAFT_539983</name>
</gene>
<proteinExistence type="predicted"/>
<accession>A0A3N4KAW0</accession>
<protein>
    <submittedName>
        <fullName evidence="1">Uncharacterized protein</fullName>
    </submittedName>
</protein>
<reference evidence="1 2" key="1">
    <citation type="journal article" date="2018" name="Nat. Ecol. Evol.">
        <title>Pezizomycetes genomes reveal the molecular basis of ectomycorrhizal truffle lifestyle.</title>
        <authorList>
            <person name="Murat C."/>
            <person name="Payen T."/>
            <person name="Noel B."/>
            <person name="Kuo A."/>
            <person name="Morin E."/>
            <person name="Chen J."/>
            <person name="Kohler A."/>
            <person name="Krizsan K."/>
            <person name="Balestrini R."/>
            <person name="Da Silva C."/>
            <person name="Montanini B."/>
            <person name="Hainaut M."/>
            <person name="Levati E."/>
            <person name="Barry K.W."/>
            <person name="Belfiori B."/>
            <person name="Cichocki N."/>
            <person name="Clum A."/>
            <person name="Dockter R.B."/>
            <person name="Fauchery L."/>
            <person name="Guy J."/>
            <person name="Iotti M."/>
            <person name="Le Tacon F."/>
            <person name="Lindquist E.A."/>
            <person name="Lipzen A."/>
            <person name="Malagnac F."/>
            <person name="Mello A."/>
            <person name="Molinier V."/>
            <person name="Miyauchi S."/>
            <person name="Poulain J."/>
            <person name="Riccioni C."/>
            <person name="Rubini A."/>
            <person name="Sitrit Y."/>
            <person name="Splivallo R."/>
            <person name="Traeger S."/>
            <person name="Wang M."/>
            <person name="Zifcakova L."/>
            <person name="Wipf D."/>
            <person name="Zambonelli A."/>
            <person name="Paolocci F."/>
            <person name="Nowrousian M."/>
            <person name="Ottonello S."/>
            <person name="Baldrian P."/>
            <person name="Spatafora J.W."/>
            <person name="Henrissat B."/>
            <person name="Nagy L.G."/>
            <person name="Aury J.M."/>
            <person name="Wincker P."/>
            <person name="Grigoriev I.V."/>
            <person name="Bonfante P."/>
            <person name="Martin F.M."/>
        </authorList>
    </citation>
    <scope>NUCLEOTIDE SEQUENCE [LARGE SCALE GENOMIC DNA]</scope>
    <source>
        <strain evidence="1 2">CCBAS932</strain>
    </source>
</reference>
<name>A0A3N4KAW0_9PEZI</name>
<organism evidence="1 2">
    <name type="scientific">Morchella conica CCBAS932</name>
    <dbReference type="NCBI Taxonomy" id="1392247"/>
    <lineage>
        <taxon>Eukaryota</taxon>
        <taxon>Fungi</taxon>
        <taxon>Dikarya</taxon>
        <taxon>Ascomycota</taxon>
        <taxon>Pezizomycotina</taxon>
        <taxon>Pezizomycetes</taxon>
        <taxon>Pezizales</taxon>
        <taxon>Morchellaceae</taxon>
        <taxon>Morchella</taxon>
    </lineage>
</organism>
<sequence length="61" mass="7040">MAQLTQKDEEYTASARVALEIISLDWFDIGNHYGEGRLRTRYHNWILKGLFSKVPHVGLPP</sequence>
<dbReference type="InParanoid" id="A0A3N4KAW0"/>
<evidence type="ECO:0000313" key="2">
    <source>
        <dbReference type="Proteomes" id="UP000277580"/>
    </source>
</evidence>